<dbReference type="InterPro" id="IPR006162">
    <property type="entry name" value="Ppantetheine_attach_site"/>
</dbReference>
<keyword evidence="8" id="KW-1185">Reference proteome</keyword>
<dbReference type="SMART" id="SM00823">
    <property type="entry name" value="PKS_PP"/>
    <property type="match status" value="1"/>
</dbReference>
<dbReference type="Pfam" id="PF21089">
    <property type="entry name" value="PKS_DH_N"/>
    <property type="match status" value="1"/>
</dbReference>
<dbReference type="InterPro" id="IPR016035">
    <property type="entry name" value="Acyl_Trfase/lysoPLipase"/>
</dbReference>
<dbReference type="Pfam" id="PF08659">
    <property type="entry name" value="KR"/>
    <property type="match status" value="1"/>
</dbReference>
<feature type="domain" description="PKS/mFAS DH" evidence="6">
    <location>
        <begin position="295"/>
        <end position="542"/>
    </location>
</feature>
<dbReference type="InterPro" id="IPR050091">
    <property type="entry name" value="PKS_NRPS_Biosynth_Enz"/>
</dbReference>
<dbReference type="InterPro" id="IPR049551">
    <property type="entry name" value="PKS_DH_C"/>
</dbReference>
<comment type="caution">
    <text evidence="7">The sequence shown here is derived from an EMBL/GenBank/DDBJ whole genome shotgun (WGS) entry which is preliminary data.</text>
</comment>
<evidence type="ECO:0008006" key="9">
    <source>
        <dbReference type="Google" id="ProtNLM"/>
    </source>
</evidence>
<dbReference type="PANTHER" id="PTHR43775:SF37">
    <property type="entry name" value="SI:DKEY-61P9.11"/>
    <property type="match status" value="1"/>
</dbReference>
<protein>
    <recommendedName>
        <fullName evidence="9">Carrier domain-containing protein</fullName>
    </recommendedName>
</protein>
<dbReference type="InterPro" id="IPR049900">
    <property type="entry name" value="PKS_mFAS_DH"/>
</dbReference>
<dbReference type="SUPFAM" id="SSF47336">
    <property type="entry name" value="ACP-like"/>
    <property type="match status" value="1"/>
</dbReference>
<dbReference type="Gene3D" id="1.10.1200.10">
    <property type="entry name" value="ACP-like"/>
    <property type="match status" value="1"/>
</dbReference>
<dbReference type="Proteomes" id="UP001501666">
    <property type="component" value="Unassembled WGS sequence"/>
</dbReference>
<dbReference type="InterPro" id="IPR020807">
    <property type="entry name" value="PKS_DH"/>
</dbReference>
<proteinExistence type="predicted"/>
<dbReference type="InterPro" id="IPR009081">
    <property type="entry name" value="PP-bd_ACP"/>
</dbReference>
<feature type="active site" description="Proton acceptor; for dehydratase activity" evidence="4">
    <location>
        <position position="330"/>
    </location>
</feature>
<evidence type="ECO:0000256" key="3">
    <source>
        <dbReference type="ARBA" id="ARBA00022679"/>
    </source>
</evidence>
<dbReference type="InterPro" id="IPR001227">
    <property type="entry name" value="Ac_transferase_dom_sf"/>
</dbReference>
<dbReference type="EMBL" id="BAAATE010000041">
    <property type="protein sequence ID" value="GAA2695464.1"/>
    <property type="molecule type" value="Genomic_DNA"/>
</dbReference>
<dbReference type="CDD" id="cd08955">
    <property type="entry name" value="KR_2_FAS_SDR_x"/>
    <property type="match status" value="1"/>
</dbReference>
<organism evidence="7 8">
    <name type="scientific">Nonomuraea recticatena</name>
    <dbReference type="NCBI Taxonomy" id="46178"/>
    <lineage>
        <taxon>Bacteria</taxon>
        <taxon>Bacillati</taxon>
        <taxon>Actinomycetota</taxon>
        <taxon>Actinomycetes</taxon>
        <taxon>Streptosporangiales</taxon>
        <taxon>Streptosporangiaceae</taxon>
        <taxon>Nonomuraea</taxon>
    </lineage>
</organism>
<gene>
    <name evidence="7" type="ORF">GCM10010412_088290</name>
</gene>
<feature type="region of interest" description="N-terminal hotdog fold" evidence="4">
    <location>
        <begin position="295"/>
        <end position="402"/>
    </location>
</feature>
<dbReference type="SUPFAM" id="SSF52151">
    <property type="entry name" value="FabD/lysophospholipase-like"/>
    <property type="match status" value="1"/>
</dbReference>
<evidence type="ECO:0000256" key="1">
    <source>
        <dbReference type="ARBA" id="ARBA00022450"/>
    </source>
</evidence>
<evidence type="ECO:0000313" key="7">
    <source>
        <dbReference type="EMBL" id="GAA2695464.1"/>
    </source>
</evidence>
<dbReference type="SMART" id="SM00826">
    <property type="entry name" value="PKS_DH"/>
    <property type="match status" value="1"/>
</dbReference>
<dbReference type="InterPro" id="IPR036736">
    <property type="entry name" value="ACP-like_sf"/>
</dbReference>
<name>A0ABP6FLQ9_9ACTN</name>
<keyword evidence="3" id="KW-0808">Transferase</keyword>
<dbReference type="PROSITE" id="PS50075">
    <property type="entry name" value="CARRIER"/>
    <property type="match status" value="1"/>
</dbReference>
<dbReference type="Pfam" id="PF00698">
    <property type="entry name" value="Acyl_transf_1"/>
    <property type="match status" value="1"/>
</dbReference>
<dbReference type="Gene3D" id="3.40.366.10">
    <property type="entry name" value="Malonyl-Coenzyme A Acyl Carrier Protein, domain 2"/>
    <property type="match status" value="1"/>
</dbReference>
<keyword evidence="2" id="KW-0597">Phosphoprotein</keyword>
<dbReference type="InterPro" id="IPR014043">
    <property type="entry name" value="Acyl_transferase_dom"/>
</dbReference>
<dbReference type="PANTHER" id="PTHR43775">
    <property type="entry name" value="FATTY ACID SYNTHASE"/>
    <property type="match status" value="1"/>
</dbReference>
<dbReference type="Gene3D" id="3.40.50.720">
    <property type="entry name" value="NAD(P)-binding Rossmann-like Domain"/>
    <property type="match status" value="1"/>
</dbReference>
<evidence type="ECO:0000256" key="4">
    <source>
        <dbReference type="PROSITE-ProRule" id="PRU01363"/>
    </source>
</evidence>
<dbReference type="InterPro" id="IPR049552">
    <property type="entry name" value="PKS_DH_N"/>
</dbReference>
<dbReference type="SUPFAM" id="SSF55048">
    <property type="entry name" value="Probable ACP-binding domain of malonyl-CoA ACP transacylase"/>
    <property type="match status" value="1"/>
</dbReference>
<dbReference type="Pfam" id="PF00550">
    <property type="entry name" value="PP-binding"/>
    <property type="match status" value="1"/>
</dbReference>
<dbReference type="Gene3D" id="3.30.70.250">
    <property type="entry name" value="Malonyl-CoA ACP transacylase, ACP-binding"/>
    <property type="match status" value="1"/>
</dbReference>
<dbReference type="Pfam" id="PF14765">
    <property type="entry name" value="PS-DH"/>
    <property type="match status" value="1"/>
</dbReference>
<dbReference type="InterPro" id="IPR013968">
    <property type="entry name" value="PKS_KR"/>
</dbReference>
<evidence type="ECO:0000256" key="2">
    <source>
        <dbReference type="ARBA" id="ARBA00022553"/>
    </source>
</evidence>
<evidence type="ECO:0000259" key="5">
    <source>
        <dbReference type="PROSITE" id="PS50075"/>
    </source>
</evidence>
<dbReference type="InterPro" id="IPR057326">
    <property type="entry name" value="KR_dom"/>
</dbReference>
<dbReference type="SMART" id="SM00827">
    <property type="entry name" value="PKS_AT"/>
    <property type="match status" value="1"/>
</dbReference>
<dbReference type="SMART" id="SM00822">
    <property type="entry name" value="PKS_KR"/>
    <property type="match status" value="1"/>
</dbReference>
<accession>A0ABP6FLQ9</accession>
<evidence type="ECO:0000259" key="6">
    <source>
        <dbReference type="PROSITE" id="PS52019"/>
    </source>
</evidence>
<dbReference type="Gene3D" id="3.10.129.110">
    <property type="entry name" value="Polyketide synthase dehydratase"/>
    <property type="match status" value="1"/>
</dbReference>
<dbReference type="SUPFAM" id="SSF51735">
    <property type="entry name" value="NAD(P)-binding Rossmann-fold domains"/>
    <property type="match status" value="2"/>
</dbReference>
<feature type="region of interest" description="C-terminal hotdog fold" evidence="4">
    <location>
        <begin position="413"/>
        <end position="542"/>
    </location>
</feature>
<evidence type="ECO:0000313" key="8">
    <source>
        <dbReference type="Proteomes" id="UP001501666"/>
    </source>
</evidence>
<dbReference type="InterPro" id="IPR036291">
    <property type="entry name" value="NAD(P)-bd_dom_sf"/>
</dbReference>
<reference evidence="8" key="1">
    <citation type="journal article" date="2019" name="Int. J. Syst. Evol. Microbiol.">
        <title>The Global Catalogue of Microorganisms (GCM) 10K type strain sequencing project: providing services to taxonomists for standard genome sequencing and annotation.</title>
        <authorList>
            <consortium name="The Broad Institute Genomics Platform"/>
            <consortium name="The Broad Institute Genome Sequencing Center for Infectious Disease"/>
            <person name="Wu L."/>
            <person name="Ma J."/>
        </authorList>
    </citation>
    <scope>NUCLEOTIDE SEQUENCE [LARGE SCALE GENOMIC DNA]</scope>
    <source>
        <strain evidence="8">JCM 6835</strain>
    </source>
</reference>
<feature type="domain" description="Carrier" evidence="5">
    <location>
        <begin position="958"/>
        <end position="1032"/>
    </location>
</feature>
<dbReference type="InterPro" id="IPR042104">
    <property type="entry name" value="PKS_dehydratase_sf"/>
</dbReference>
<feature type="active site" description="Proton donor; for dehydratase activity" evidence="4">
    <location>
        <position position="466"/>
    </location>
</feature>
<dbReference type="InterPro" id="IPR020806">
    <property type="entry name" value="PKS_PP-bd"/>
</dbReference>
<dbReference type="PROSITE" id="PS52019">
    <property type="entry name" value="PKS_MFAS_DH"/>
    <property type="match status" value="1"/>
</dbReference>
<dbReference type="PROSITE" id="PS00012">
    <property type="entry name" value="PHOSPHOPANTETHEINE"/>
    <property type="match status" value="1"/>
</dbReference>
<sequence>MLLLMNSVVFLFPGQGSQWQGMGQALMEREPVFADAVRECERVLCPHVAWSLTDALVRGTGLDRIDIIQPALFALQVGLARLWESVGVVPSAVVGHSLGEVAAAHVAGALTLADAADVIRIRSAMLRRISGAGAMALLGLSWRQAAELLAGEDGRVRVAAGNAPNLTVVAGDRDAVHDLTEQLRWDDVFVRMVGADVASHSHHVEPLLGELRAALDHIRPGAADIPLWSTVVGGPGVVPGAEYWCRNLRDPVLFWPVVQQLLDAGQDTFVELSAHPTLISGLNAPGVVTRSGRPPRLLPSVRRQEPGTFAESLAELSARRLSEDSFLRDHRLDGQVVFPAAGYLAAAIEHAGALADVEFKAPLIVEGVRWLRTLAEDDAFTFSADGRVHATACRVAPIAAEPLSLDAIKARCTRSADPAELYAALAGRGVAYGPAFHGIEEIRTGRHEALVRLRAPDSQPDIPRLDACLQAAAALVGHDAVAMPHRIGHVSILADLGTARWAHARADEQATRFDIDVCDEQGRPVLALRGLTLREVARQAPADWSYSTLWEPMEPRAAEPLQGVVFRHEDGAPAEQGVRSLLALVQRLIADPAPVRLWVMTRGAQAVGNGDVADPDAAAVWGLARTIRHEHPELRCTLIDLDPHGDGRPPRMWELGEENEVACRDGRWFAARLTPRDPIDSGTPRLRADGWYLVTGGLGGLGLLTARQLVRHGARHVALLGRSAPGEYARSRIGELRAAGAHVHVSAADVGDAGELAAALDRLRAQGPPIRGVVHAAGAARDRTIAAATFEDLRKALRPKVSGTWNLHRLTEDDPVELFVLFSSVMGVIGAGGQAGYTAANAFLDAFAHWRRARGLPATSIAWGPWSEVGAAARPDRAGRLAERGMGGISPAAGLEVLDGLLAEHPDQAPAQVTVVPLDAATWFANNPGHDGWSVFARLRSFAAKEGELLSVADLGPAELERLLAEWVAVVLRVPPAVIDPGLSLIKLGFDSLMAVQLRNLLDARLGVLLPTLSFLDGPSITELATRVRATLGAEPAEASGADDRLLAPLAALSDQQVDELLDELLNDPIGGEA</sequence>
<keyword evidence="1" id="KW-0596">Phosphopantetheine</keyword>
<dbReference type="InterPro" id="IPR016036">
    <property type="entry name" value="Malonyl_transacylase_ACP-bd"/>
</dbReference>